<organism evidence="1 2">
    <name type="scientific">Bauhinia variegata</name>
    <name type="common">Purple orchid tree</name>
    <name type="synonym">Phanera variegata</name>
    <dbReference type="NCBI Taxonomy" id="167791"/>
    <lineage>
        <taxon>Eukaryota</taxon>
        <taxon>Viridiplantae</taxon>
        <taxon>Streptophyta</taxon>
        <taxon>Embryophyta</taxon>
        <taxon>Tracheophyta</taxon>
        <taxon>Spermatophyta</taxon>
        <taxon>Magnoliopsida</taxon>
        <taxon>eudicotyledons</taxon>
        <taxon>Gunneridae</taxon>
        <taxon>Pentapetalae</taxon>
        <taxon>rosids</taxon>
        <taxon>fabids</taxon>
        <taxon>Fabales</taxon>
        <taxon>Fabaceae</taxon>
        <taxon>Cercidoideae</taxon>
        <taxon>Cercideae</taxon>
        <taxon>Bauhiniinae</taxon>
        <taxon>Bauhinia</taxon>
    </lineage>
</organism>
<evidence type="ECO:0000313" key="1">
    <source>
        <dbReference type="EMBL" id="KAI4323738.1"/>
    </source>
</evidence>
<dbReference type="Proteomes" id="UP000828941">
    <property type="component" value="Chromosome 9"/>
</dbReference>
<evidence type="ECO:0000313" key="2">
    <source>
        <dbReference type="Proteomes" id="UP000828941"/>
    </source>
</evidence>
<accession>A0ACB9MIA9</accession>
<name>A0ACB9MIA9_BAUVA</name>
<proteinExistence type="predicted"/>
<reference evidence="1 2" key="1">
    <citation type="journal article" date="2022" name="DNA Res.">
        <title>Chromosomal-level genome assembly of the orchid tree Bauhinia variegata (Leguminosae; Cercidoideae) supports the allotetraploid origin hypothesis of Bauhinia.</title>
        <authorList>
            <person name="Zhong Y."/>
            <person name="Chen Y."/>
            <person name="Zheng D."/>
            <person name="Pang J."/>
            <person name="Liu Y."/>
            <person name="Luo S."/>
            <person name="Meng S."/>
            <person name="Qian L."/>
            <person name="Wei D."/>
            <person name="Dai S."/>
            <person name="Zhou R."/>
        </authorList>
    </citation>
    <scope>NUCLEOTIDE SEQUENCE [LARGE SCALE GENOMIC DNA]</scope>
    <source>
        <strain evidence="1">BV-YZ2020</strain>
    </source>
</reference>
<comment type="caution">
    <text evidence="1">The sequence shown here is derived from an EMBL/GenBank/DDBJ whole genome shotgun (WGS) entry which is preliminary data.</text>
</comment>
<sequence length="84" mass="9696">MSSNPLVGEPMAHRLMISTCWLFRRRLHLSLSELHQPLASVECRIRTPHCSAQQLVFLIKKSSFGELGRIQEKRTRRELKGQGI</sequence>
<dbReference type="EMBL" id="CM039434">
    <property type="protein sequence ID" value="KAI4323738.1"/>
    <property type="molecule type" value="Genomic_DNA"/>
</dbReference>
<protein>
    <submittedName>
        <fullName evidence="1">Uncharacterized protein</fullName>
    </submittedName>
</protein>
<gene>
    <name evidence="1" type="ORF">L6164_023320</name>
</gene>
<keyword evidence="2" id="KW-1185">Reference proteome</keyword>